<dbReference type="AlphaFoldDB" id="A0AAD5LUD9"/>
<accession>A0AAD5LUD9</accession>
<dbReference type="EMBL" id="WJBH02000001">
    <property type="protein sequence ID" value="KAI9564213.1"/>
    <property type="molecule type" value="Genomic_DNA"/>
</dbReference>
<feature type="chain" id="PRO_5041943009" evidence="2">
    <location>
        <begin position="21"/>
        <end position="311"/>
    </location>
</feature>
<dbReference type="Proteomes" id="UP000820818">
    <property type="component" value="Linkage Group LG1"/>
</dbReference>
<feature type="region of interest" description="Disordered" evidence="1">
    <location>
        <begin position="75"/>
        <end position="122"/>
    </location>
</feature>
<protein>
    <submittedName>
        <fullName evidence="3">Uncharacterized protein</fullName>
    </submittedName>
</protein>
<sequence length="311" mass="33135">MIKLMSVLWLVIASCFLCSAVESSSEIESSISSDSTSQAMAAALRFYGITKTMKTTTTVVHLYTTYVRQTCLSVQPGTSSCPETTPPTTTTSTTTTTTTTTPTPVTVTPTTTTSGTTATTASTTTAPPFEIVKDQFVPSVSANITVNKLTAPSLNLPPLSAIGSGLGGLFNKRPANIKVSATASASVTTNGRRRRSRVMVEKIHPSAVRPLEVTANPDMSLRESIQQDVAVEASRAEEYQEYYITGLMPHFAERALGINPITIVRLEPTTVIVTQTATSKFPFNKPSDRVTLSYGGCVPSNVVAMNLPHCL</sequence>
<evidence type="ECO:0000256" key="1">
    <source>
        <dbReference type="SAM" id="MobiDB-lite"/>
    </source>
</evidence>
<evidence type="ECO:0000313" key="4">
    <source>
        <dbReference type="Proteomes" id="UP000820818"/>
    </source>
</evidence>
<evidence type="ECO:0000313" key="3">
    <source>
        <dbReference type="EMBL" id="KAI9564213.1"/>
    </source>
</evidence>
<proteinExistence type="predicted"/>
<evidence type="ECO:0000256" key="2">
    <source>
        <dbReference type="SAM" id="SignalP"/>
    </source>
</evidence>
<feature type="signal peptide" evidence="2">
    <location>
        <begin position="1"/>
        <end position="20"/>
    </location>
</feature>
<keyword evidence="2" id="KW-0732">Signal</keyword>
<comment type="caution">
    <text evidence="3">The sequence shown here is derived from an EMBL/GenBank/DDBJ whole genome shotgun (WGS) entry which is preliminary data.</text>
</comment>
<keyword evidence="4" id="KW-1185">Reference proteome</keyword>
<gene>
    <name evidence="3" type="ORF">GHT06_007951</name>
</gene>
<organism evidence="3 4">
    <name type="scientific">Daphnia sinensis</name>
    <dbReference type="NCBI Taxonomy" id="1820382"/>
    <lineage>
        <taxon>Eukaryota</taxon>
        <taxon>Metazoa</taxon>
        <taxon>Ecdysozoa</taxon>
        <taxon>Arthropoda</taxon>
        <taxon>Crustacea</taxon>
        <taxon>Branchiopoda</taxon>
        <taxon>Diplostraca</taxon>
        <taxon>Cladocera</taxon>
        <taxon>Anomopoda</taxon>
        <taxon>Daphniidae</taxon>
        <taxon>Daphnia</taxon>
        <taxon>Daphnia similis group</taxon>
    </lineage>
</organism>
<reference evidence="3 4" key="1">
    <citation type="submission" date="2022-05" db="EMBL/GenBank/DDBJ databases">
        <title>A multi-omics perspective on studying reproductive biology in Daphnia sinensis.</title>
        <authorList>
            <person name="Jia J."/>
        </authorList>
    </citation>
    <scope>NUCLEOTIDE SEQUENCE [LARGE SCALE GENOMIC DNA]</scope>
    <source>
        <strain evidence="3 4">WSL</strain>
    </source>
</reference>
<dbReference type="PROSITE" id="PS51257">
    <property type="entry name" value="PROKAR_LIPOPROTEIN"/>
    <property type="match status" value="1"/>
</dbReference>
<name>A0AAD5LUD9_9CRUS</name>
<feature type="compositionally biased region" description="Low complexity" evidence="1">
    <location>
        <begin position="86"/>
        <end position="122"/>
    </location>
</feature>